<name>A0AAT9TRZ2_9CAUD</name>
<organism evidence="2">
    <name type="scientific">Enterocloster phage PMBT24</name>
    <dbReference type="NCBI Taxonomy" id="3025413"/>
    <lineage>
        <taxon>Viruses</taxon>
        <taxon>Duplodnaviria</taxon>
        <taxon>Heunggongvirae</taxon>
        <taxon>Uroviricota</taxon>
        <taxon>Caudoviricetes</taxon>
    </lineage>
</organism>
<protein>
    <submittedName>
        <fullName evidence="2">Metallopeptidase zymogen</fullName>
    </submittedName>
</protein>
<dbReference type="InterPro" id="IPR006640">
    <property type="entry name" value="SprT-like_domain"/>
</dbReference>
<evidence type="ECO:0000313" key="2">
    <source>
        <dbReference type="EMBL" id="WDQ45487.1"/>
    </source>
</evidence>
<accession>A0AAT9TRZ2</accession>
<dbReference type="Pfam" id="PF10263">
    <property type="entry name" value="SprT-like"/>
    <property type="match status" value="1"/>
</dbReference>
<sequence length="230" mass="26585">MSDAGFILNATNELYRIFDALNENYFDGKLPKVVITIQSSVKAYGHFSSDRWKNKAEENEIIPDKEVEVAKDKKEIIKYHEINIAAEHLKRNIYHLCATLQHEMIHLYCHINDIKDTSNGNVYHNKRFKREAELRGLYIDRAPTIGWSLTEPTEEFMDFVENIKVKKELFSFFRKISVKVPSEKDPSKKTTKYTCSGCGEAVRGSLGLNILCKDCNLTMEPKDRKGEEDD</sequence>
<evidence type="ECO:0000259" key="1">
    <source>
        <dbReference type="Pfam" id="PF10263"/>
    </source>
</evidence>
<dbReference type="GO" id="GO:0006950">
    <property type="term" value="P:response to stress"/>
    <property type="evidence" value="ECO:0007669"/>
    <property type="project" value="UniProtKB-ARBA"/>
</dbReference>
<reference evidence="2" key="1">
    <citation type="submission" date="2023-01" db="EMBL/GenBank/DDBJ databases">
        <authorList>
            <person name="Sprotte S."/>
            <person name="Brinks E."/>
        </authorList>
    </citation>
    <scope>NUCLEOTIDE SEQUENCE</scope>
</reference>
<dbReference type="EMBL" id="OQ326496">
    <property type="protein sequence ID" value="WDQ45487.1"/>
    <property type="molecule type" value="Genomic_DNA"/>
</dbReference>
<reference evidence="2" key="2">
    <citation type="journal article" date="2024" name="Heliyon">
        <title>Complete genome sequence of the novel virulent phage PMBT24 infecting Enterocloster bolteae from the human gut.</title>
        <authorList>
            <person name="Sprotte S."/>
            <person name="Brinks E."/>
            <person name="Neve H."/>
            <person name="Franz C.M.A.P."/>
        </authorList>
    </citation>
    <scope>NUCLEOTIDE SEQUENCE</scope>
</reference>
<proteinExistence type="predicted"/>
<feature type="domain" description="SprT-like" evidence="1">
    <location>
        <begin position="15"/>
        <end position="132"/>
    </location>
</feature>